<protein>
    <submittedName>
        <fullName evidence="1">Uncharacterized protein</fullName>
    </submittedName>
</protein>
<organism evidence="1 2">
    <name type="scientific">Irpex rosettiformis</name>
    <dbReference type="NCBI Taxonomy" id="378272"/>
    <lineage>
        <taxon>Eukaryota</taxon>
        <taxon>Fungi</taxon>
        <taxon>Dikarya</taxon>
        <taxon>Basidiomycota</taxon>
        <taxon>Agaricomycotina</taxon>
        <taxon>Agaricomycetes</taxon>
        <taxon>Polyporales</taxon>
        <taxon>Irpicaceae</taxon>
        <taxon>Irpex</taxon>
    </lineage>
</organism>
<keyword evidence="2" id="KW-1185">Reference proteome</keyword>
<accession>A0ACB8U9C8</accession>
<name>A0ACB8U9C8_9APHY</name>
<evidence type="ECO:0000313" key="1">
    <source>
        <dbReference type="EMBL" id="KAI0090912.1"/>
    </source>
</evidence>
<sequence length="77" mass="8673">MMTATNHMISPRARRNHGDGLPCTTLVISTYTYSIYFISLSLSLRKFSFESSSAFFVTLGIIFCAVIVALNLFPQFR</sequence>
<comment type="caution">
    <text evidence="1">The sequence shown here is derived from an EMBL/GenBank/DDBJ whole genome shotgun (WGS) entry which is preliminary data.</text>
</comment>
<reference evidence="1" key="1">
    <citation type="journal article" date="2021" name="Environ. Microbiol.">
        <title>Gene family expansions and transcriptome signatures uncover fungal adaptations to wood decay.</title>
        <authorList>
            <person name="Hage H."/>
            <person name="Miyauchi S."/>
            <person name="Viragh M."/>
            <person name="Drula E."/>
            <person name="Min B."/>
            <person name="Chaduli D."/>
            <person name="Navarro D."/>
            <person name="Favel A."/>
            <person name="Norest M."/>
            <person name="Lesage-Meessen L."/>
            <person name="Balint B."/>
            <person name="Merenyi Z."/>
            <person name="de Eugenio L."/>
            <person name="Morin E."/>
            <person name="Martinez A.T."/>
            <person name="Baldrian P."/>
            <person name="Stursova M."/>
            <person name="Martinez M.J."/>
            <person name="Novotny C."/>
            <person name="Magnuson J.K."/>
            <person name="Spatafora J.W."/>
            <person name="Maurice S."/>
            <person name="Pangilinan J."/>
            <person name="Andreopoulos W."/>
            <person name="LaButti K."/>
            <person name="Hundley H."/>
            <person name="Na H."/>
            <person name="Kuo A."/>
            <person name="Barry K."/>
            <person name="Lipzen A."/>
            <person name="Henrissat B."/>
            <person name="Riley R."/>
            <person name="Ahrendt S."/>
            <person name="Nagy L.G."/>
            <person name="Grigoriev I.V."/>
            <person name="Martin F."/>
            <person name="Rosso M.N."/>
        </authorList>
    </citation>
    <scope>NUCLEOTIDE SEQUENCE</scope>
    <source>
        <strain evidence="1">CBS 384.51</strain>
    </source>
</reference>
<evidence type="ECO:0000313" key="2">
    <source>
        <dbReference type="Proteomes" id="UP001055072"/>
    </source>
</evidence>
<proteinExistence type="predicted"/>
<dbReference type="EMBL" id="MU274906">
    <property type="protein sequence ID" value="KAI0090912.1"/>
    <property type="molecule type" value="Genomic_DNA"/>
</dbReference>
<gene>
    <name evidence="1" type="ORF">BDY19DRAFT_932375</name>
</gene>
<dbReference type="Proteomes" id="UP001055072">
    <property type="component" value="Unassembled WGS sequence"/>
</dbReference>